<reference evidence="2 3" key="1">
    <citation type="journal article" date="2018" name="Aquat. Microb. Ecol.">
        <title>Gammaproteobacterial methanotrophs dominate.</title>
        <authorList>
            <person name="Rissanen A.J."/>
            <person name="Saarenheimo J."/>
            <person name="Tiirola M."/>
            <person name="Peura S."/>
            <person name="Aalto S.L."/>
            <person name="Karvinen A."/>
            <person name="Nykanen H."/>
        </authorList>
    </citation>
    <scope>NUCLEOTIDE SEQUENCE [LARGE SCALE GENOMIC DNA]</scope>
    <source>
        <strain evidence="2">AMbin10</strain>
    </source>
</reference>
<proteinExistence type="predicted"/>
<name>A0A2W4QW06_9GAMM</name>
<organism evidence="2 3">
    <name type="scientific">Candidatus Methylumidiphilus alinenensis</name>
    <dbReference type="NCBI Taxonomy" id="2202197"/>
    <lineage>
        <taxon>Bacteria</taxon>
        <taxon>Pseudomonadati</taxon>
        <taxon>Pseudomonadota</taxon>
        <taxon>Gammaproteobacteria</taxon>
        <taxon>Methylococcales</taxon>
        <taxon>Candidatus Methylumidiphilus</taxon>
    </lineage>
</organism>
<comment type="caution">
    <text evidence="2">The sequence shown here is derived from an EMBL/GenBank/DDBJ whole genome shotgun (WGS) entry which is preliminary data.</text>
</comment>
<dbReference type="Proteomes" id="UP000249396">
    <property type="component" value="Unassembled WGS sequence"/>
</dbReference>
<keyword evidence="1" id="KW-1133">Transmembrane helix</keyword>
<accession>A0A2W4QW06</accession>
<sequence>MASEEQKEVTAITDTNVIQNNSGNFSTEKYATDLVGQIFPTEKYSSDTAKPTFAEISGSERLNFAKQVLFYLFLLVFLVFSGSYITAAYFSSNSELIKLVYSILDITKTAVPAIVTLVLGFYFGKST</sequence>
<evidence type="ECO:0000313" key="2">
    <source>
        <dbReference type="EMBL" id="PZN76225.1"/>
    </source>
</evidence>
<dbReference type="EMBL" id="QJPH01000363">
    <property type="protein sequence ID" value="PZN76225.1"/>
    <property type="molecule type" value="Genomic_DNA"/>
</dbReference>
<feature type="transmembrane region" description="Helical" evidence="1">
    <location>
        <begin position="68"/>
        <end position="87"/>
    </location>
</feature>
<dbReference type="AlphaFoldDB" id="A0A2W4QW06"/>
<protein>
    <submittedName>
        <fullName evidence="2">Uncharacterized protein</fullName>
    </submittedName>
</protein>
<evidence type="ECO:0000313" key="3">
    <source>
        <dbReference type="Proteomes" id="UP000249396"/>
    </source>
</evidence>
<evidence type="ECO:0000256" key="1">
    <source>
        <dbReference type="SAM" id="Phobius"/>
    </source>
</evidence>
<keyword evidence="1" id="KW-0472">Membrane</keyword>
<keyword evidence="1" id="KW-0812">Transmembrane</keyword>
<feature type="transmembrane region" description="Helical" evidence="1">
    <location>
        <begin position="99"/>
        <end position="123"/>
    </location>
</feature>
<gene>
    <name evidence="2" type="ORF">DM484_16995</name>
</gene>